<evidence type="ECO:0000256" key="2">
    <source>
        <dbReference type="SAM" id="Phobius"/>
    </source>
</evidence>
<feature type="compositionally biased region" description="Low complexity" evidence="1">
    <location>
        <begin position="8"/>
        <end position="21"/>
    </location>
</feature>
<name>A0ABU6Z9L1_9FABA</name>
<keyword evidence="4" id="KW-1185">Reference proteome</keyword>
<proteinExistence type="predicted"/>
<keyword evidence="2" id="KW-1133">Transmembrane helix</keyword>
<keyword evidence="2" id="KW-0472">Membrane</keyword>
<evidence type="ECO:0000256" key="1">
    <source>
        <dbReference type="SAM" id="MobiDB-lite"/>
    </source>
</evidence>
<evidence type="ECO:0000313" key="4">
    <source>
        <dbReference type="Proteomes" id="UP001341840"/>
    </source>
</evidence>
<dbReference type="EMBL" id="JASCZI010271975">
    <property type="protein sequence ID" value="MED6218691.1"/>
    <property type="molecule type" value="Genomic_DNA"/>
</dbReference>
<comment type="caution">
    <text evidence="3">The sequence shown here is derived from an EMBL/GenBank/DDBJ whole genome shotgun (WGS) entry which is preliminary data.</text>
</comment>
<keyword evidence="2" id="KW-0812">Transmembrane</keyword>
<sequence length="142" mass="15412">MENGGADGTSRGSQRSSSTQGVYLPTPGEESDGIAPKCRCGVYAILYLSKTQRTLTCSSSDVHSSGYFLWLDQHTSKMSNGVAGKNVEDVGEHFATVEFESRISELEKKVGCLEQRKNFAFWSYVIGLVVIVVAMCAVTMAK</sequence>
<dbReference type="Proteomes" id="UP001341840">
    <property type="component" value="Unassembled WGS sequence"/>
</dbReference>
<feature type="region of interest" description="Disordered" evidence="1">
    <location>
        <begin position="1"/>
        <end position="31"/>
    </location>
</feature>
<feature type="transmembrane region" description="Helical" evidence="2">
    <location>
        <begin position="119"/>
        <end position="141"/>
    </location>
</feature>
<gene>
    <name evidence="3" type="ORF">PIB30_028777</name>
</gene>
<reference evidence="3 4" key="1">
    <citation type="journal article" date="2023" name="Plants (Basel)">
        <title>Bridging the Gap: Combining Genomics and Transcriptomics Approaches to Understand Stylosanthes scabra, an Orphan Legume from the Brazilian Caatinga.</title>
        <authorList>
            <person name="Ferreira-Neto J.R.C."/>
            <person name="da Silva M.D."/>
            <person name="Binneck E."/>
            <person name="de Melo N.F."/>
            <person name="da Silva R.H."/>
            <person name="de Melo A.L.T.M."/>
            <person name="Pandolfi V."/>
            <person name="Bustamante F.O."/>
            <person name="Brasileiro-Vidal A.C."/>
            <person name="Benko-Iseppon A.M."/>
        </authorList>
    </citation>
    <scope>NUCLEOTIDE SEQUENCE [LARGE SCALE GENOMIC DNA]</scope>
    <source>
        <tissue evidence="3">Leaves</tissue>
    </source>
</reference>
<evidence type="ECO:0000313" key="3">
    <source>
        <dbReference type="EMBL" id="MED6218691.1"/>
    </source>
</evidence>
<organism evidence="3 4">
    <name type="scientific">Stylosanthes scabra</name>
    <dbReference type="NCBI Taxonomy" id="79078"/>
    <lineage>
        <taxon>Eukaryota</taxon>
        <taxon>Viridiplantae</taxon>
        <taxon>Streptophyta</taxon>
        <taxon>Embryophyta</taxon>
        <taxon>Tracheophyta</taxon>
        <taxon>Spermatophyta</taxon>
        <taxon>Magnoliopsida</taxon>
        <taxon>eudicotyledons</taxon>
        <taxon>Gunneridae</taxon>
        <taxon>Pentapetalae</taxon>
        <taxon>rosids</taxon>
        <taxon>fabids</taxon>
        <taxon>Fabales</taxon>
        <taxon>Fabaceae</taxon>
        <taxon>Papilionoideae</taxon>
        <taxon>50 kb inversion clade</taxon>
        <taxon>dalbergioids sensu lato</taxon>
        <taxon>Dalbergieae</taxon>
        <taxon>Pterocarpus clade</taxon>
        <taxon>Stylosanthes</taxon>
    </lineage>
</organism>
<accession>A0ABU6Z9L1</accession>
<protein>
    <submittedName>
        <fullName evidence="3">Uncharacterized protein</fullName>
    </submittedName>
</protein>